<dbReference type="Pfam" id="PF14144">
    <property type="entry name" value="DOG1"/>
    <property type="match status" value="1"/>
</dbReference>
<protein>
    <submittedName>
        <fullName evidence="2">Transcription factor tga3</fullName>
    </submittedName>
</protein>
<proteinExistence type="predicted"/>
<dbReference type="PROSITE" id="PS51806">
    <property type="entry name" value="DOG1"/>
    <property type="match status" value="1"/>
</dbReference>
<evidence type="ECO:0000259" key="1">
    <source>
        <dbReference type="PROSITE" id="PS51806"/>
    </source>
</evidence>
<evidence type="ECO:0000313" key="2">
    <source>
        <dbReference type="EMBL" id="GFP79600.1"/>
    </source>
</evidence>
<evidence type="ECO:0000313" key="3">
    <source>
        <dbReference type="Proteomes" id="UP000653305"/>
    </source>
</evidence>
<name>A0A830AXX1_9LAMI</name>
<sequence>MNFHRFYDTWSDQLRQLLHQLSQVPSPPTTDEHRHQLQQLVQESMSHYDEYYRAKSTATKQDVMAFFSAASWTTALERSLQWIGGWRPTTAYHLIYTECSILFETNVLRLLQGLSTGDLGDLSSAQFSRVSEMQIETVQKENHLMEELCDWQDDASYLVDTAHGNSRRNMDKLAEILERADQLRLSTIRSLVELLSPQQAAQFLVAAAELYFGIRGWGIQQDIRRASS</sequence>
<dbReference type="InterPro" id="IPR025422">
    <property type="entry name" value="TGA_domain"/>
</dbReference>
<keyword evidence="3" id="KW-1185">Reference proteome</keyword>
<comment type="caution">
    <text evidence="2">The sequence shown here is derived from an EMBL/GenBank/DDBJ whole genome shotgun (WGS) entry which is preliminary data.</text>
</comment>
<dbReference type="EMBL" id="BMAC01000010">
    <property type="protein sequence ID" value="GFP79600.1"/>
    <property type="molecule type" value="Genomic_DNA"/>
</dbReference>
<gene>
    <name evidence="2" type="ORF">PHJA_000103500</name>
</gene>
<dbReference type="GO" id="GO:0006351">
    <property type="term" value="P:DNA-templated transcription"/>
    <property type="evidence" value="ECO:0007669"/>
    <property type="project" value="InterPro"/>
</dbReference>
<dbReference type="AlphaFoldDB" id="A0A830AXX1"/>
<dbReference type="Proteomes" id="UP000653305">
    <property type="component" value="Unassembled WGS sequence"/>
</dbReference>
<dbReference type="PANTHER" id="PTHR46354">
    <property type="entry name" value="DOG1 DOMAIN-CONTAINING PROTEIN"/>
    <property type="match status" value="1"/>
</dbReference>
<feature type="domain" description="DOG1" evidence="1">
    <location>
        <begin position="1"/>
        <end position="224"/>
    </location>
</feature>
<dbReference type="GO" id="GO:0043565">
    <property type="term" value="F:sequence-specific DNA binding"/>
    <property type="evidence" value="ECO:0007669"/>
    <property type="project" value="InterPro"/>
</dbReference>
<dbReference type="InterPro" id="IPR051886">
    <property type="entry name" value="Seed_Dev/Stress_Resp_Reg"/>
</dbReference>
<organism evidence="2 3">
    <name type="scientific">Phtheirospermum japonicum</name>
    <dbReference type="NCBI Taxonomy" id="374723"/>
    <lineage>
        <taxon>Eukaryota</taxon>
        <taxon>Viridiplantae</taxon>
        <taxon>Streptophyta</taxon>
        <taxon>Embryophyta</taxon>
        <taxon>Tracheophyta</taxon>
        <taxon>Spermatophyta</taxon>
        <taxon>Magnoliopsida</taxon>
        <taxon>eudicotyledons</taxon>
        <taxon>Gunneridae</taxon>
        <taxon>Pentapetalae</taxon>
        <taxon>asterids</taxon>
        <taxon>lamiids</taxon>
        <taxon>Lamiales</taxon>
        <taxon>Orobanchaceae</taxon>
        <taxon>Orobanchaceae incertae sedis</taxon>
        <taxon>Phtheirospermum</taxon>
    </lineage>
</organism>
<reference evidence="2" key="1">
    <citation type="submission" date="2020-07" db="EMBL/GenBank/DDBJ databases">
        <title>Ethylene signaling mediates host invasion by parasitic plants.</title>
        <authorList>
            <person name="Yoshida S."/>
        </authorList>
    </citation>
    <scope>NUCLEOTIDE SEQUENCE</scope>
    <source>
        <strain evidence="2">Okayama</strain>
    </source>
</reference>
<dbReference type="OrthoDB" id="542841at2759"/>
<accession>A0A830AXX1</accession>
<dbReference type="PANTHER" id="PTHR46354:SF12">
    <property type="entry name" value="DNA-BINDING PROTEIN-LIKE PROTEIN"/>
    <property type="match status" value="1"/>
</dbReference>